<organism evidence="2 3">
    <name type="scientific">Smittium culicis</name>
    <dbReference type="NCBI Taxonomy" id="133412"/>
    <lineage>
        <taxon>Eukaryota</taxon>
        <taxon>Fungi</taxon>
        <taxon>Fungi incertae sedis</taxon>
        <taxon>Zoopagomycota</taxon>
        <taxon>Kickxellomycotina</taxon>
        <taxon>Harpellomycetes</taxon>
        <taxon>Harpellales</taxon>
        <taxon>Legeriomycetaceae</taxon>
        <taxon>Smittium</taxon>
    </lineage>
</organism>
<accession>A0A1R1WYI9</accession>
<proteinExistence type="predicted"/>
<dbReference type="AlphaFoldDB" id="A0A1R1WYI9"/>
<keyword evidence="3" id="KW-1185">Reference proteome</keyword>
<evidence type="ECO:0000313" key="2">
    <source>
        <dbReference type="EMBL" id="OMJ07449.1"/>
    </source>
</evidence>
<dbReference type="OrthoDB" id="5643314at2759"/>
<evidence type="ECO:0000256" key="1">
    <source>
        <dbReference type="SAM" id="MobiDB-lite"/>
    </source>
</evidence>
<protein>
    <submittedName>
        <fullName evidence="2">Uncharacterized protein</fullName>
    </submittedName>
</protein>
<sequence length="154" mass="17758">MTCIPELTEIEISVNNIVDNSTVNFDQVYFQFEDEPDLFHYFQDENSVLIVDLKQETVLPNSDKKNNESNFIKSVVSEPPLGSEKKRENSKVETNSFDNVDSLGELLGNLNLEDGSSDSVDRKNLDEISRLKMKKDWQDLVAYWKKTIPHSKRI</sequence>
<gene>
    <name evidence="2" type="ORF">AYI70_g12181</name>
</gene>
<evidence type="ECO:0000313" key="3">
    <source>
        <dbReference type="Proteomes" id="UP000187283"/>
    </source>
</evidence>
<name>A0A1R1WYI9_9FUNG</name>
<feature type="region of interest" description="Disordered" evidence="1">
    <location>
        <begin position="61"/>
        <end position="93"/>
    </location>
</feature>
<dbReference type="EMBL" id="LSSN01006045">
    <property type="protein sequence ID" value="OMJ07449.1"/>
    <property type="molecule type" value="Genomic_DNA"/>
</dbReference>
<dbReference type="Proteomes" id="UP000187283">
    <property type="component" value="Unassembled WGS sequence"/>
</dbReference>
<comment type="caution">
    <text evidence="2">The sequence shown here is derived from an EMBL/GenBank/DDBJ whole genome shotgun (WGS) entry which is preliminary data.</text>
</comment>
<reference evidence="2 3" key="1">
    <citation type="submission" date="2017-01" db="EMBL/GenBank/DDBJ databases">
        <authorList>
            <person name="Mah S.A."/>
            <person name="Swanson W.J."/>
            <person name="Moy G.W."/>
            <person name="Vacquier V.D."/>
        </authorList>
    </citation>
    <scope>NUCLEOTIDE SEQUENCE [LARGE SCALE GENOMIC DNA]</scope>
    <source>
        <strain evidence="2 3">GSMNP</strain>
    </source>
</reference>